<dbReference type="GO" id="GO:0005688">
    <property type="term" value="C:U6 snRNP"/>
    <property type="evidence" value="ECO:0007669"/>
    <property type="project" value="TreeGrafter"/>
</dbReference>
<sequence>MSDANAPSSADAAAPAPATEARVTTKPEDFLKAIVGQTVVVKLSSGAQYRGHLASLDGFMNIALADTEEIGKTSTTVLGDCFFRGNSGNWPRCFSLMPRMMRVRRIHFLGILTEA</sequence>
<keyword evidence="9" id="KW-0694">RNA-binding</keyword>
<evidence type="ECO:0000313" key="15">
    <source>
        <dbReference type="EMBL" id="RKO95672.1"/>
    </source>
</evidence>
<evidence type="ECO:0000256" key="11">
    <source>
        <dbReference type="ARBA" id="ARBA00023242"/>
    </source>
</evidence>
<keyword evidence="5" id="KW-0698">rRNA processing</keyword>
<evidence type="ECO:0000256" key="7">
    <source>
        <dbReference type="ARBA" id="ARBA00022694"/>
    </source>
</evidence>
<keyword evidence="6" id="KW-0507">mRNA processing</keyword>
<dbReference type="InterPro" id="IPR010920">
    <property type="entry name" value="LSM_dom_sf"/>
</dbReference>
<accession>A0A4P9WSQ0</accession>
<dbReference type="GO" id="GO:0000398">
    <property type="term" value="P:mRNA splicing, via spliceosome"/>
    <property type="evidence" value="ECO:0007669"/>
    <property type="project" value="InterPro"/>
</dbReference>
<dbReference type="GO" id="GO:0005732">
    <property type="term" value="C:sno(s)RNA-containing ribonucleoprotein complex"/>
    <property type="evidence" value="ECO:0007669"/>
    <property type="project" value="TreeGrafter"/>
</dbReference>
<proteinExistence type="inferred from homology"/>
<dbReference type="Proteomes" id="UP000268535">
    <property type="component" value="Unassembled WGS sequence"/>
</dbReference>
<dbReference type="Gene3D" id="2.30.30.100">
    <property type="match status" value="1"/>
</dbReference>
<comment type="similarity">
    <text evidence="3">Belongs to the snRNP Sm proteins family. SmF/LSm6 subfamily.</text>
</comment>
<dbReference type="InterPro" id="IPR047575">
    <property type="entry name" value="Sm"/>
</dbReference>
<dbReference type="Pfam" id="PF01423">
    <property type="entry name" value="LSM"/>
    <property type="match status" value="1"/>
</dbReference>
<evidence type="ECO:0000256" key="12">
    <source>
        <dbReference type="ARBA" id="ARBA00023274"/>
    </source>
</evidence>
<keyword evidence="10" id="KW-0508">mRNA splicing</keyword>
<dbReference type="PANTHER" id="PTHR11021:SF1">
    <property type="entry name" value="U6 SNRNA-ASSOCIATED SM-LIKE PROTEIN LSM6"/>
    <property type="match status" value="1"/>
</dbReference>
<dbReference type="GO" id="GO:0005681">
    <property type="term" value="C:spliceosomal complex"/>
    <property type="evidence" value="ECO:0007669"/>
    <property type="project" value="UniProtKB-KW"/>
</dbReference>
<keyword evidence="12" id="KW-0687">Ribonucleoprotein</keyword>
<dbReference type="EMBL" id="ML011150">
    <property type="protein sequence ID" value="RKO95672.1"/>
    <property type="molecule type" value="Genomic_DNA"/>
</dbReference>
<dbReference type="PROSITE" id="PS52002">
    <property type="entry name" value="SM"/>
    <property type="match status" value="1"/>
</dbReference>
<dbReference type="GO" id="GO:0046540">
    <property type="term" value="C:U4/U6 x U5 tri-snRNP complex"/>
    <property type="evidence" value="ECO:0007669"/>
    <property type="project" value="TreeGrafter"/>
</dbReference>
<dbReference type="GO" id="GO:0005730">
    <property type="term" value="C:nucleolus"/>
    <property type="evidence" value="ECO:0007669"/>
    <property type="project" value="TreeGrafter"/>
</dbReference>
<keyword evidence="4" id="KW-0963">Cytoplasm</keyword>
<feature type="region of interest" description="Disordered" evidence="13">
    <location>
        <begin position="1"/>
        <end position="24"/>
    </location>
</feature>
<evidence type="ECO:0000256" key="9">
    <source>
        <dbReference type="ARBA" id="ARBA00022884"/>
    </source>
</evidence>
<feature type="domain" description="Sm" evidence="14">
    <location>
        <begin position="26"/>
        <end position="97"/>
    </location>
</feature>
<organism evidence="15 16">
    <name type="scientific">Caulochytrium protostelioides</name>
    <dbReference type="NCBI Taxonomy" id="1555241"/>
    <lineage>
        <taxon>Eukaryota</taxon>
        <taxon>Fungi</taxon>
        <taxon>Fungi incertae sedis</taxon>
        <taxon>Chytridiomycota</taxon>
        <taxon>Chytridiomycota incertae sedis</taxon>
        <taxon>Chytridiomycetes</taxon>
        <taxon>Caulochytriales</taxon>
        <taxon>Caulochytriaceae</taxon>
        <taxon>Caulochytrium</taxon>
    </lineage>
</organism>
<dbReference type="SMART" id="SM00651">
    <property type="entry name" value="Sm"/>
    <property type="match status" value="1"/>
</dbReference>
<evidence type="ECO:0000256" key="4">
    <source>
        <dbReference type="ARBA" id="ARBA00022490"/>
    </source>
</evidence>
<protein>
    <recommendedName>
        <fullName evidence="14">Sm domain-containing protein</fullName>
    </recommendedName>
</protein>
<dbReference type="GO" id="GO:0008033">
    <property type="term" value="P:tRNA processing"/>
    <property type="evidence" value="ECO:0007669"/>
    <property type="project" value="UniProtKB-KW"/>
</dbReference>
<evidence type="ECO:0000256" key="3">
    <source>
        <dbReference type="ARBA" id="ARBA00007927"/>
    </source>
</evidence>
<keyword evidence="7" id="KW-0819">tRNA processing</keyword>
<dbReference type="SUPFAM" id="SSF50182">
    <property type="entry name" value="Sm-like ribonucleoproteins"/>
    <property type="match status" value="1"/>
</dbReference>
<reference evidence="16" key="1">
    <citation type="journal article" date="2018" name="Nat. Microbiol.">
        <title>Leveraging single-cell genomics to expand the fungal tree of life.</title>
        <authorList>
            <person name="Ahrendt S.R."/>
            <person name="Quandt C.A."/>
            <person name="Ciobanu D."/>
            <person name="Clum A."/>
            <person name="Salamov A."/>
            <person name="Andreopoulos B."/>
            <person name="Cheng J.F."/>
            <person name="Woyke T."/>
            <person name="Pelin A."/>
            <person name="Henrissat B."/>
            <person name="Reynolds N.K."/>
            <person name="Benny G.L."/>
            <person name="Smith M.E."/>
            <person name="James T.Y."/>
            <person name="Grigoriev I.V."/>
        </authorList>
    </citation>
    <scope>NUCLEOTIDE SEQUENCE [LARGE SCALE GENOMIC DNA]</scope>
    <source>
        <strain evidence="16">ATCC 52028</strain>
    </source>
</reference>
<gene>
    <name evidence="15" type="ORF">CAUPRSCDRAFT_8951</name>
</gene>
<evidence type="ECO:0000256" key="6">
    <source>
        <dbReference type="ARBA" id="ARBA00022664"/>
    </source>
</evidence>
<evidence type="ECO:0000259" key="14">
    <source>
        <dbReference type="PROSITE" id="PS52002"/>
    </source>
</evidence>
<evidence type="ECO:0000256" key="8">
    <source>
        <dbReference type="ARBA" id="ARBA00022728"/>
    </source>
</evidence>
<dbReference type="InterPro" id="IPR001163">
    <property type="entry name" value="Sm_dom_euk/arc"/>
</dbReference>
<evidence type="ECO:0000256" key="5">
    <source>
        <dbReference type="ARBA" id="ARBA00022552"/>
    </source>
</evidence>
<keyword evidence="8" id="KW-0747">Spliceosome</keyword>
<dbReference type="GO" id="GO:0003723">
    <property type="term" value="F:RNA binding"/>
    <property type="evidence" value="ECO:0007669"/>
    <property type="project" value="UniProtKB-KW"/>
</dbReference>
<evidence type="ECO:0000256" key="10">
    <source>
        <dbReference type="ARBA" id="ARBA00023187"/>
    </source>
</evidence>
<evidence type="ECO:0000256" key="1">
    <source>
        <dbReference type="ARBA" id="ARBA00004123"/>
    </source>
</evidence>
<dbReference type="GO" id="GO:0030490">
    <property type="term" value="P:maturation of SSU-rRNA"/>
    <property type="evidence" value="ECO:0007669"/>
    <property type="project" value="TreeGrafter"/>
</dbReference>
<dbReference type="GO" id="GO:0000932">
    <property type="term" value="C:P-body"/>
    <property type="evidence" value="ECO:0007669"/>
    <property type="project" value="TreeGrafter"/>
</dbReference>
<keyword evidence="11" id="KW-0539">Nucleus</keyword>
<dbReference type="AlphaFoldDB" id="A0A4P9WSQ0"/>
<evidence type="ECO:0000256" key="2">
    <source>
        <dbReference type="ARBA" id="ARBA00004496"/>
    </source>
</evidence>
<comment type="subcellular location">
    <subcellularLocation>
        <location evidence="2">Cytoplasm</location>
    </subcellularLocation>
    <subcellularLocation>
        <location evidence="1">Nucleus</location>
    </subcellularLocation>
</comment>
<evidence type="ECO:0000256" key="13">
    <source>
        <dbReference type="SAM" id="MobiDB-lite"/>
    </source>
</evidence>
<dbReference type="InterPro" id="IPR016487">
    <property type="entry name" value="Lsm6/sSmF"/>
</dbReference>
<feature type="compositionally biased region" description="Low complexity" evidence="13">
    <location>
        <begin position="1"/>
        <end position="18"/>
    </location>
</feature>
<name>A0A4P9WSQ0_9FUNG</name>
<evidence type="ECO:0000313" key="16">
    <source>
        <dbReference type="Proteomes" id="UP000268535"/>
    </source>
</evidence>
<dbReference type="PANTHER" id="PTHR11021">
    <property type="entry name" value="SMALL NUCLEAR RIBONUCLEOPROTEIN F SNRNP-F"/>
    <property type="match status" value="1"/>
</dbReference>